<gene>
    <name evidence="2" type="ORF">NS359_15965</name>
</gene>
<feature type="region of interest" description="Disordered" evidence="1">
    <location>
        <begin position="52"/>
        <end position="78"/>
    </location>
</feature>
<dbReference type="Proteomes" id="UP000072763">
    <property type="component" value="Unassembled WGS sequence"/>
</dbReference>
<dbReference type="PATRIC" id="fig|465820.4.peg.631"/>
<feature type="non-terminal residue" evidence="2">
    <location>
        <position position="78"/>
    </location>
</feature>
<reference evidence="2 3" key="1">
    <citation type="journal article" date="2016" name="Front. Microbiol.">
        <title>Genomic Resource of Rice Seed Associated Bacteria.</title>
        <authorList>
            <person name="Midha S."/>
            <person name="Bansal K."/>
            <person name="Sharma S."/>
            <person name="Kumar N."/>
            <person name="Patil P.P."/>
            <person name="Chaudhry V."/>
            <person name="Patil P.B."/>
        </authorList>
    </citation>
    <scope>NUCLEOTIDE SEQUENCE [LARGE SCALE GENOMIC DNA]</scope>
    <source>
        <strain evidence="2 3">NS359</strain>
    </source>
</reference>
<protein>
    <submittedName>
        <fullName evidence="2">Uncharacterized protein</fullName>
    </submittedName>
</protein>
<accession>A0A147DMB3</accession>
<proteinExistence type="predicted"/>
<evidence type="ECO:0000313" key="2">
    <source>
        <dbReference type="EMBL" id="KTR45077.1"/>
    </source>
</evidence>
<name>A0A147DMB3_9MICO</name>
<organism evidence="2 3">
    <name type="scientific">Curtobacterium oceanosedimentum</name>
    <dbReference type="NCBI Taxonomy" id="465820"/>
    <lineage>
        <taxon>Bacteria</taxon>
        <taxon>Bacillati</taxon>
        <taxon>Actinomycetota</taxon>
        <taxon>Actinomycetes</taxon>
        <taxon>Micrococcales</taxon>
        <taxon>Microbacteriaceae</taxon>
        <taxon>Curtobacterium</taxon>
    </lineage>
</organism>
<evidence type="ECO:0000313" key="3">
    <source>
        <dbReference type="Proteomes" id="UP000072763"/>
    </source>
</evidence>
<dbReference type="EMBL" id="LDRC01000139">
    <property type="protein sequence ID" value="KTR45077.1"/>
    <property type="molecule type" value="Genomic_DNA"/>
</dbReference>
<dbReference type="AlphaFoldDB" id="A0A147DMB3"/>
<sequence length="78" mass="8326">MACAAAARRVLVAGPTVGRPSWSHDMPSADRPGRTTCRRPTVLVARHAVGRPSWSHDMPSRAIVSGTSSDWRRPGPPG</sequence>
<evidence type="ECO:0000256" key="1">
    <source>
        <dbReference type="SAM" id="MobiDB-lite"/>
    </source>
</evidence>
<feature type="region of interest" description="Disordered" evidence="1">
    <location>
        <begin position="17"/>
        <end position="36"/>
    </location>
</feature>
<comment type="caution">
    <text evidence="2">The sequence shown here is derived from an EMBL/GenBank/DDBJ whole genome shotgun (WGS) entry which is preliminary data.</text>
</comment>